<protein>
    <submittedName>
        <fullName evidence="2">Putative salivaricin A modification enzyme amino acid dehydration</fullName>
    </submittedName>
</protein>
<dbReference type="InterPro" id="IPR025410">
    <property type="entry name" value="Lant_dehyd"/>
</dbReference>
<dbReference type="PATRIC" id="fig|198628.6.peg.1543"/>
<gene>
    <name evidence="2" type="ordered locus">Dda3937_00748</name>
</gene>
<dbReference type="HOGENOM" id="CLU_529696_0_0_6"/>
<organism evidence="2 3">
    <name type="scientific">Dickeya dadantii (strain 3937)</name>
    <name type="common">Erwinia chrysanthemi (strain 3937)</name>
    <dbReference type="NCBI Taxonomy" id="198628"/>
    <lineage>
        <taxon>Bacteria</taxon>
        <taxon>Pseudomonadati</taxon>
        <taxon>Pseudomonadota</taxon>
        <taxon>Gammaproteobacteria</taxon>
        <taxon>Enterobacterales</taxon>
        <taxon>Pectobacteriaceae</taxon>
        <taxon>Dickeya</taxon>
    </lineage>
</organism>
<dbReference type="Pfam" id="PF13575">
    <property type="entry name" value="DUF4135"/>
    <property type="match status" value="1"/>
</dbReference>
<evidence type="ECO:0000313" key="2">
    <source>
        <dbReference type="EMBL" id="ADM97754.1"/>
    </source>
</evidence>
<dbReference type="Proteomes" id="UP000006859">
    <property type="component" value="Chromosome"/>
</dbReference>
<name>E0SHI9_DICD3</name>
<sequence>MRYILSEPYRAYLYFPYLRNFNQKMQQMLTDYGLHHLDFTDVSLSISESLDQIHLPDFVVNFDEWLKTQPDSHSDRYTSYFKNDDNSWLPGLRNNNQYISQLAEHICDTTIANINNFLIRLIEEHKLLIDIYNCPPLFSTPGKLSLAAGDRHDNGQQPVILALGSFKLIYKPIDSGIENVLNEICNIIGLANVCPVTLSFKTHLWQEFVENRGLDSSVDAAKVYRRYGNILALADLLNINDCHFDNFIVDADTVWLIDPETSFQYFFDDAPEFERSIYQKRSIYQSGLLQSPDVVKNGLGHTSALTAVTNIFQSFTYPHAIHDATENIQVRYERGFAKRTQNFPHYHGLPVNAKKHISDVTEGYTDTFLKLKKNHARIISLLKNHSEIKPRYLVRTTAYYLLIINKIIHPETSINIKEKLPALIDEFLLYPGSHPKFQSLILYEVSCLTNYDIPLFHLFINSRSLFDGEKNEFPDFFPTTPLEQIDSYFSRDERYLLRQHHLIARSMNVVYKAG</sequence>
<dbReference type="STRING" id="198628.Dda3937_00748"/>
<dbReference type="eggNOG" id="COG4403">
    <property type="taxonomic scope" value="Bacteria"/>
</dbReference>
<proteinExistence type="predicted"/>
<dbReference type="EMBL" id="CP002038">
    <property type="protein sequence ID" value="ADM97754.1"/>
    <property type="molecule type" value="Genomic_DNA"/>
</dbReference>
<evidence type="ECO:0000313" key="3">
    <source>
        <dbReference type="Proteomes" id="UP000006859"/>
    </source>
</evidence>
<accession>E0SHI9</accession>
<keyword evidence="3" id="KW-1185">Reference proteome</keyword>
<evidence type="ECO:0000259" key="1">
    <source>
        <dbReference type="Pfam" id="PF13575"/>
    </source>
</evidence>
<reference evidence="2 3" key="1">
    <citation type="journal article" date="2011" name="J. Bacteriol.">
        <title>Genome sequence of the plant-pathogenic bacterium Dickeya dadantii 3937.</title>
        <authorList>
            <person name="Glasner J.D."/>
            <person name="Yang C.H."/>
            <person name="Reverchon S."/>
            <person name="Hugouvieux-Cotte-Pattat N."/>
            <person name="Condemine G."/>
            <person name="Bohin J.P."/>
            <person name="Van Gijsegem F."/>
            <person name="Yang S."/>
            <person name="Franza T."/>
            <person name="Expert D."/>
            <person name="Plunkett G. III"/>
            <person name="San Francisco M.J."/>
            <person name="Charkowski A.O."/>
            <person name="Py B."/>
            <person name="Bell K."/>
            <person name="Rauscher L."/>
            <person name="Rodriguez-Palenzuela P."/>
            <person name="Toussaint A."/>
            <person name="Holeva M.C."/>
            <person name="He S.Y."/>
            <person name="Douet V."/>
            <person name="Boccara M."/>
            <person name="Blanco C."/>
            <person name="Toth I."/>
            <person name="Anderson B.D."/>
            <person name="Biehl B.S."/>
            <person name="Mau B."/>
            <person name="Flynn S.M."/>
            <person name="Barras F."/>
            <person name="Lindeberg M."/>
            <person name="Birch P.R."/>
            <person name="Tsuyumu S."/>
            <person name="Shi X."/>
            <person name="Hibbing M."/>
            <person name="Yap M.N."/>
            <person name="Carpentier M."/>
            <person name="Dassa E."/>
            <person name="Umehara M."/>
            <person name="Kim J.F."/>
            <person name="Rusch M."/>
            <person name="Soni P."/>
            <person name="Mayhew G.F."/>
            <person name="Fouts D.E."/>
            <person name="Gill S.R."/>
            <person name="Blattner F.R."/>
            <person name="Keen N.T."/>
            <person name="Perna N.T."/>
        </authorList>
    </citation>
    <scope>NUCLEOTIDE SEQUENCE [LARGE SCALE GENOMIC DNA]</scope>
    <source>
        <strain evidence="2 3">3937</strain>
    </source>
</reference>
<dbReference type="KEGG" id="ddd:Dda3937_00748"/>
<feature type="domain" description="Lantibiotic biosynthesis protein dehydration" evidence="1">
    <location>
        <begin position="100"/>
        <end position="457"/>
    </location>
</feature>
<dbReference type="OrthoDB" id="9148343at2"/>
<dbReference type="RefSeq" id="WP_013317215.1">
    <property type="nucleotide sequence ID" value="NC_014500.1"/>
</dbReference>
<dbReference type="AlphaFoldDB" id="E0SHI9"/>